<comment type="caution">
    <text evidence="3">The sequence shown here is derived from an EMBL/GenBank/DDBJ whole genome shotgun (WGS) entry which is preliminary data.</text>
</comment>
<evidence type="ECO:0000313" key="4">
    <source>
        <dbReference type="Proteomes" id="UP000321886"/>
    </source>
</evidence>
<dbReference type="EMBL" id="BJYD01000006">
    <property type="protein sequence ID" value="GEN52652.1"/>
    <property type="molecule type" value="Genomic_DNA"/>
</dbReference>
<organism evidence="3 4">
    <name type="scientific">Halobacillus faecis</name>
    <dbReference type="NCBI Taxonomy" id="360184"/>
    <lineage>
        <taxon>Bacteria</taxon>
        <taxon>Bacillati</taxon>
        <taxon>Bacillota</taxon>
        <taxon>Bacilli</taxon>
        <taxon>Bacillales</taxon>
        <taxon>Bacillaceae</taxon>
        <taxon>Halobacillus</taxon>
    </lineage>
</organism>
<keyword evidence="1" id="KW-0175">Coiled coil</keyword>
<sequence>MKNWWKWFYTAFVMLITFTILQYRFLTWITSEKPVTFYTIGWGLSLAAVVGLLIYKWKKESNIEELKQENERLKEALEYYRSKP</sequence>
<evidence type="ECO:0000256" key="2">
    <source>
        <dbReference type="SAM" id="Phobius"/>
    </source>
</evidence>
<dbReference type="Proteomes" id="UP000321886">
    <property type="component" value="Unassembled WGS sequence"/>
</dbReference>
<proteinExistence type="predicted"/>
<gene>
    <name evidence="3" type="ORF">HFA01_09140</name>
</gene>
<accession>A0A511WTL6</accession>
<dbReference type="OrthoDB" id="2972994at2"/>
<dbReference type="AlphaFoldDB" id="A0A511WTL6"/>
<feature type="coiled-coil region" evidence="1">
    <location>
        <begin position="56"/>
        <end position="83"/>
    </location>
</feature>
<keyword evidence="2" id="KW-0812">Transmembrane</keyword>
<keyword evidence="2" id="KW-1133">Transmembrane helix</keyword>
<dbReference type="RefSeq" id="WP_146813641.1">
    <property type="nucleotide sequence ID" value="NZ_BJYD01000006.1"/>
</dbReference>
<evidence type="ECO:0000256" key="1">
    <source>
        <dbReference type="SAM" id="Coils"/>
    </source>
</evidence>
<reference evidence="3 4" key="1">
    <citation type="submission" date="2019-07" db="EMBL/GenBank/DDBJ databases">
        <title>Whole genome shotgun sequence of Halobacillus faecis NBRC 103569.</title>
        <authorList>
            <person name="Hosoyama A."/>
            <person name="Uohara A."/>
            <person name="Ohji S."/>
            <person name="Ichikawa N."/>
        </authorList>
    </citation>
    <scope>NUCLEOTIDE SEQUENCE [LARGE SCALE GENOMIC DNA]</scope>
    <source>
        <strain evidence="3 4">NBRC 103569</strain>
    </source>
</reference>
<keyword evidence="4" id="KW-1185">Reference proteome</keyword>
<evidence type="ECO:0000313" key="3">
    <source>
        <dbReference type="EMBL" id="GEN52652.1"/>
    </source>
</evidence>
<protein>
    <submittedName>
        <fullName evidence="3">Uncharacterized protein</fullName>
    </submittedName>
</protein>
<keyword evidence="2" id="KW-0472">Membrane</keyword>
<feature type="transmembrane region" description="Helical" evidence="2">
    <location>
        <begin position="35"/>
        <end position="55"/>
    </location>
</feature>
<name>A0A511WTL6_9BACI</name>
<feature type="transmembrane region" description="Helical" evidence="2">
    <location>
        <begin position="7"/>
        <end position="29"/>
    </location>
</feature>